<evidence type="ECO:0000313" key="4">
    <source>
        <dbReference type="Proteomes" id="UP000547209"/>
    </source>
</evidence>
<feature type="domain" description="HTH cro/C1-type" evidence="2">
    <location>
        <begin position="11"/>
        <end position="65"/>
    </location>
</feature>
<protein>
    <submittedName>
        <fullName evidence="3">Helix-turn-helix transcriptional regulator</fullName>
    </submittedName>
</protein>
<proteinExistence type="predicted"/>
<reference evidence="3 4" key="1">
    <citation type="submission" date="2020-08" db="EMBL/GenBank/DDBJ databases">
        <title>Cohnella phylogeny.</title>
        <authorList>
            <person name="Dunlap C."/>
        </authorList>
    </citation>
    <scope>NUCLEOTIDE SEQUENCE [LARGE SCALE GENOMIC DNA]</scope>
    <source>
        <strain evidence="3 4">DSM 28246</strain>
    </source>
</reference>
<dbReference type="EMBL" id="JACJVP010000008">
    <property type="protein sequence ID" value="MBB6670499.1"/>
    <property type="molecule type" value="Genomic_DNA"/>
</dbReference>
<dbReference type="Pfam" id="PF01381">
    <property type="entry name" value="HTH_3"/>
    <property type="match status" value="1"/>
</dbReference>
<evidence type="ECO:0000259" key="2">
    <source>
        <dbReference type="PROSITE" id="PS50943"/>
    </source>
</evidence>
<organism evidence="3 4">
    <name type="scientific">Cohnella nanjingensis</name>
    <dbReference type="NCBI Taxonomy" id="1387779"/>
    <lineage>
        <taxon>Bacteria</taxon>
        <taxon>Bacillati</taxon>
        <taxon>Bacillota</taxon>
        <taxon>Bacilli</taxon>
        <taxon>Bacillales</taxon>
        <taxon>Paenibacillaceae</taxon>
        <taxon>Cohnella</taxon>
    </lineage>
</organism>
<feature type="domain" description="HTH cro/C1-type" evidence="2">
    <location>
        <begin position="74"/>
        <end position="129"/>
    </location>
</feature>
<name>A0A7X0RMZ2_9BACL</name>
<gene>
    <name evidence="3" type="ORF">H7C19_07335</name>
</gene>
<dbReference type="PANTHER" id="PTHR46797:SF1">
    <property type="entry name" value="METHYLPHOSPHONATE SYNTHASE"/>
    <property type="match status" value="1"/>
</dbReference>
<dbReference type="AlphaFoldDB" id="A0A7X0RMZ2"/>
<dbReference type="PANTHER" id="PTHR46797">
    <property type="entry name" value="HTH-TYPE TRANSCRIPTIONAL REGULATOR"/>
    <property type="match status" value="1"/>
</dbReference>
<keyword evidence="1" id="KW-0238">DNA-binding</keyword>
<dbReference type="InterPro" id="IPR010982">
    <property type="entry name" value="Lambda_DNA-bd_dom_sf"/>
</dbReference>
<dbReference type="GO" id="GO:0005829">
    <property type="term" value="C:cytosol"/>
    <property type="evidence" value="ECO:0007669"/>
    <property type="project" value="TreeGrafter"/>
</dbReference>
<keyword evidence="4" id="KW-1185">Reference proteome</keyword>
<dbReference type="SMART" id="SM00530">
    <property type="entry name" value="HTH_XRE"/>
    <property type="match status" value="2"/>
</dbReference>
<dbReference type="PROSITE" id="PS50943">
    <property type="entry name" value="HTH_CROC1"/>
    <property type="match status" value="2"/>
</dbReference>
<dbReference type="InterPro" id="IPR001387">
    <property type="entry name" value="Cro/C1-type_HTH"/>
</dbReference>
<dbReference type="GO" id="GO:0003700">
    <property type="term" value="F:DNA-binding transcription factor activity"/>
    <property type="evidence" value="ECO:0007669"/>
    <property type="project" value="TreeGrafter"/>
</dbReference>
<accession>A0A7X0RMZ2</accession>
<dbReference type="SUPFAM" id="SSF47413">
    <property type="entry name" value="lambda repressor-like DNA-binding domains"/>
    <property type="match status" value="1"/>
</dbReference>
<comment type="caution">
    <text evidence="3">The sequence shown here is derived from an EMBL/GenBank/DDBJ whole genome shotgun (WGS) entry which is preliminary data.</text>
</comment>
<dbReference type="RefSeq" id="WP_185141941.1">
    <property type="nucleotide sequence ID" value="NZ_JACJVP010000008.1"/>
</dbReference>
<dbReference type="InterPro" id="IPR050807">
    <property type="entry name" value="TransReg_Diox_bact_type"/>
</dbReference>
<evidence type="ECO:0000313" key="3">
    <source>
        <dbReference type="EMBL" id="MBB6670499.1"/>
    </source>
</evidence>
<dbReference type="Proteomes" id="UP000547209">
    <property type="component" value="Unassembled WGS sequence"/>
</dbReference>
<dbReference type="Gene3D" id="1.10.260.40">
    <property type="entry name" value="lambda repressor-like DNA-binding domains"/>
    <property type="match status" value="2"/>
</dbReference>
<sequence length="235" mass="26456">MGEVDLVHDRIRRVRRIRDLTGAEVAERLGISTQYYYNIERGRRKLSAENAMKLADVFDVSVDYLLGQSTQAIIEDSMEKKGLTLTDLSEMTKLPIGYLKNIESIQPIEPDYADISRVAKALELNPKVLHAALARQEPPTYDAPPDPKSLEEIFVDEDFPGETDSKAGNAATQSPVESAILEAINDPQIGLFFKDFLHAPEERKAELIRFWKYIQEAEKGRKPGDRQGEPPDGDE</sequence>
<dbReference type="GO" id="GO:0003677">
    <property type="term" value="F:DNA binding"/>
    <property type="evidence" value="ECO:0007669"/>
    <property type="project" value="UniProtKB-KW"/>
</dbReference>
<dbReference type="CDD" id="cd00093">
    <property type="entry name" value="HTH_XRE"/>
    <property type="match status" value="2"/>
</dbReference>
<evidence type="ECO:0000256" key="1">
    <source>
        <dbReference type="ARBA" id="ARBA00023125"/>
    </source>
</evidence>